<dbReference type="Gene3D" id="3.30.420.10">
    <property type="entry name" value="Ribonuclease H-like superfamily/Ribonuclease H"/>
    <property type="match status" value="1"/>
</dbReference>
<dbReference type="InterPro" id="IPR036397">
    <property type="entry name" value="RNaseH_sf"/>
</dbReference>
<accession>A0ABT8DWB1</accession>
<dbReference type="SUPFAM" id="SSF53098">
    <property type="entry name" value="Ribonuclease H-like"/>
    <property type="match status" value="1"/>
</dbReference>
<proteinExistence type="predicted"/>
<name>A0ABT8DWB1_9BURK</name>
<protein>
    <submittedName>
        <fullName evidence="1">Uncharacterized protein</fullName>
    </submittedName>
</protein>
<evidence type="ECO:0000313" key="1">
    <source>
        <dbReference type="EMBL" id="MDN3922522.1"/>
    </source>
</evidence>
<sequence>MVFLDTEFTDLISPALLSFSMVSRDGPEIYAELDLVLDPVGHKRLRASSEFTRHTVIPQFGRMPKSKCSARELGNRAGEWLIARAAVAGGQITVAYDFDDDFALLKDAMMEACIWDRVRSLLAPENIHSITGRVEGELAAEASWLESSLYRGLERHHALADALALRAAWRAVCGS</sequence>
<dbReference type="EMBL" id="JAUHHC010000005">
    <property type="protein sequence ID" value="MDN3922522.1"/>
    <property type="molecule type" value="Genomic_DNA"/>
</dbReference>
<organism evidence="1 2">
    <name type="scientific">Roseateles violae</name>
    <dbReference type="NCBI Taxonomy" id="3058042"/>
    <lineage>
        <taxon>Bacteria</taxon>
        <taxon>Pseudomonadati</taxon>
        <taxon>Pseudomonadota</taxon>
        <taxon>Betaproteobacteria</taxon>
        <taxon>Burkholderiales</taxon>
        <taxon>Sphaerotilaceae</taxon>
        <taxon>Roseateles</taxon>
    </lineage>
</organism>
<evidence type="ECO:0000313" key="2">
    <source>
        <dbReference type="Proteomes" id="UP001228044"/>
    </source>
</evidence>
<reference evidence="1 2" key="1">
    <citation type="submission" date="2023-06" db="EMBL/GenBank/DDBJ databases">
        <title>Pelomonas sp. PFR6 16S ribosomal RNA gene Genome sequencing and assembly.</title>
        <authorList>
            <person name="Woo H."/>
        </authorList>
    </citation>
    <scope>NUCLEOTIDE SEQUENCE [LARGE SCALE GENOMIC DNA]</scope>
    <source>
        <strain evidence="1 2">PFR6</strain>
    </source>
</reference>
<dbReference type="Proteomes" id="UP001228044">
    <property type="component" value="Unassembled WGS sequence"/>
</dbReference>
<dbReference type="RefSeq" id="WP_290360823.1">
    <property type="nucleotide sequence ID" value="NZ_JAUHHC010000005.1"/>
</dbReference>
<comment type="caution">
    <text evidence="1">The sequence shown here is derived from an EMBL/GenBank/DDBJ whole genome shotgun (WGS) entry which is preliminary data.</text>
</comment>
<keyword evidence="2" id="KW-1185">Reference proteome</keyword>
<dbReference type="InterPro" id="IPR012337">
    <property type="entry name" value="RNaseH-like_sf"/>
</dbReference>
<gene>
    <name evidence="1" type="ORF">QWJ38_19705</name>
</gene>